<dbReference type="OrthoDB" id="9781415at2"/>
<dbReference type="SMART" id="SM00855">
    <property type="entry name" value="PGAM"/>
    <property type="match status" value="1"/>
</dbReference>
<keyword evidence="3" id="KW-1185">Reference proteome</keyword>
<reference evidence="2 3" key="1">
    <citation type="submission" date="2015-07" db="EMBL/GenBank/DDBJ databases">
        <title>Whole genome sequence of Herpetosiphon geysericola DSM 7119.</title>
        <authorList>
            <person name="Hemp J."/>
            <person name="Ward L.M."/>
            <person name="Pace L.A."/>
            <person name="Fischer W.W."/>
        </authorList>
    </citation>
    <scope>NUCLEOTIDE SEQUENCE [LARGE SCALE GENOMIC DNA]</scope>
    <source>
        <strain evidence="2 3">DSM 7119</strain>
    </source>
</reference>
<dbReference type="Proteomes" id="UP000050277">
    <property type="component" value="Unassembled WGS sequence"/>
</dbReference>
<dbReference type="InterPro" id="IPR050275">
    <property type="entry name" value="PGM_Phosphatase"/>
</dbReference>
<dbReference type="InterPro" id="IPR013078">
    <property type="entry name" value="His_Pase_superF_clade-1"/>
</dbReference>
<organism evidence="2 3">
    <name type="scientific">Herpetosiphon geysericola</name>
    <dbReference type="NCBI Taxonomy" id="70996"/>
    <lineage>
        <taxon>Bacteria</taxon>
        <taxon>Bacillati</taxon>
        <taxon>Chloroflexota</taxon>
        <taxon>Chloroflexia</taxon>
        <taxon>Herpetosiphonales</taxon>
        <taxon>Herpetosiphonaceae</taxon>
        <taxon>Herpetosiphon</taxon>
    </lineage>
</organism>
<dbReference type="GO" id="GO:0005737">
    <property type="term" value="C:cytoplasm"/>
    <property type="evidence" value="ECO:0007669"/>
    <property type="project" value="TreeGrafter"/>
</dbReference>
<dbReference type="PANTHER" id="PTHR48100">
    <property type="entry name" value="BROAD-SPECIFICITY PHOSPHATASE YOR283W-RELATED"/>
    <property type="match status" value="1"/>
</dbReference>
<dbReference type="PATRIC" id="fig|70996.4.peg.983"/>
<dbReference type="PROSITE" id="PS00175">
    <property type="entry name" value="PG_MUTASE"/>
    <property type="match status" value="1"/>
</dbReference>
<dbReference type="Gene3D" id="3.40.50.1240">
    <property type="entry name" value="Phosphoglycerate mutase-like"/>
    <property type="match status" value="1"/>
</dbReference>
<dbReference type="CDD" id="cd07067">
    <property type="entry name" value="HP_PGM_like"/>
    <property type="match status" value="1"/>
</dbReference>
<dbReference type="AlphaFoldDB" id="A0A0P6XZH9"/>
<dbReference type="STRING" id="70996.SE18_20125"/>
<evidence type="ECO:0000256" key="1">
    <source>
        <dbReference type="PIRSR" id="PIRSR613078-2"/>
    </source>
</evidence>
<evidence type="ECO:0000313" key="3">
    <source>
        <dbReference type="Proteomes" id="UP000050277"/>
    </source>
</evidence>
<keyword evidence="2" id="KW-0418">Kinase</keyword>
<dbReference type="GO" id="GO:0016301">
    <property type="term" value="F:kinase activity"/>
    <property type="evidence" value="ECO:0007669"/>
    <property type="project" value="UniProtKB-KW"/>
</dbReference>
<dbReference type="Pfam" id="PF00300">
    <property type="entry name" value="His_Phos_1"/>
    <property type="match status" value="1"/>
</dbReference>
<gene>
    <name evidence="2" type="ORF">SE18_20125</name>
</gene>
<dbReference type="EMBL" id="LGKP01000032">
    <property type="protein sequence ID" value="KPL81911.1"/>
    <property type="molecule type" value="Genomic_DNA"/>
</dbReference>
<dbReference type="InterPro" id="IPR029033">
    <property type="entry name" value="His_PPase_superfam"/>
</dbReference>
<evidence type="ECO:0000313" key="2">
    <source>
        <dbReference type="EMBL" id="KPL81911.1"/>
    </source>
</evidence>
<dbReference type="InterPro" id="IPR001345">
    <property type="entry name" value="PG/BPGM_mutase_AS"/>
</dbReference>
<name>A0A0P6XZH9_9CHLR</name>
<proteinExistence type="predicted"/>
<dbReference type="GO" id="GO:0016791">
    <property type="term" value="F:phosphatase activity"/>
    <property type="evidence" value="ECO:0007669"/>
    <property type="project" value="TreeGrafter"/>
</dbReference>
<protein>
    <submittedName>
        <fullName evidence="2">Phosphoglycerate kinase</fullName>
    </submittedName>
</protein>
<feature type="binding site" evidence="1">
    <location>
        <position position="57"/>
    </location>
    <ligand>
        <name>substrate</name>
    </ligand>
</feature>
<dbReference type="PANTHER" id="PTHR48100:SF59">
    <property type="entry name" value="ADENOSYLCOBALAMIN_ALPHA-RIBAZOLE PHOSPHATASE"/>
    <property type="match status" value="1"/>
</dbReference>
<keyword evidence="2" id="KW-0808">Transferase</keyword>
<comment type="caution">
    <text evidence="2">The sequence shown here is derived from an EMBL/GenBank/DDBJ whole genome shotgun (WGS) entry which is preliminary data.</text>
</comment>
<dbReference type="SUPFAM" id="SSF53254">
    <property type="entry name" value="Phosphoglycerate mutase-like"/>
    <property type="match status" value="1"/>
</dbReference>
<feature type="binding site" evidence="1">
    <location>
        <begin position="7"/>
        <end position="14"/>
    </location>
    <ligand>
        <name>substrate</name>
    </ligand>
</feature>
<dbReference type="RefSeq" id="WP_054536259.1">
    <property type="nucleotide sequence ID" value="NZ_LGKP01000032.1"/>
</dbReference>
<accession>A0A0P6XZH9</accession>
<dbReference type="PIRSF" id="PIRSF000709">
    <property type="entry name" value="6PFK_2-Ptase"/>
    <property type="match status" value="1"/>
</dbReference>
<sequence>MRLIVVRHGETAWNAERRYQGHLPIPLNARGREQALRAGQRLATLTIDQLYASDIARAWETASIIGAHIGLAPLALSDLREINDGDWAGHTPEELHDLFPDHMQLIKLNPDSTQRLNGESYRELQQRMANAFDHFVANHRGQTVVAVSHGGAIRALVCHLLEAPLRHFGRLWLDNGAFVEIVAHGDEWRVLRVNDAAHLDGVFAKGE</sequence>